<sequence>MVAETLIRDAMKAVVVPINEDTVLRAREAVAENVDKLTAHYRPLIAREYALRSLMPDPHKVSNPAVDQLARLQADFTYEDILALVAYPENSLHIKHARADKIRARRRMYLFLAAEPTPEDLTSAFTLAQGIIPPAASDHADPEALLAHRSELKTTDFIEVLPEQLVLLVDLFTGDDSIDAFQRTYEWIHRLYLARMDSLVEHFTTAIMALPDTTENERTVRQHVEEDCTAASILIFWEALQEQLIQLLERTMEQHTDLFLSAPTALHRHVETTLGGSRTGTVLQDISRVSRLLETTTNNEAPPQNSSLFHDLITAQLKAQRQQVTTEAISSIREEKNHDISLARDHEHFPNLFCQEIGEHIPTPEEAVRLYTQAQHHGEADVVEEMAADIDYLEERNEELWEEYIRQIDSAISDTQGMDFFYSCSHAELEAERAKIMSSVPFEEFTP</sequence>
<proteinExistence type="predicted"/>
<protein>
    <submittedName>
        <fullName evidence="1">Uncharacterized protein</fullName>
    </submittedName>
</protein>
<dbReference type="RefSeq" id="WP_191734412.1">
    <property type="nucleotide sequence ID" value="NZ_JACSPR010000011.1"/>
</dbReference>
<comment type="caution">
    <text evidence="1">The sequence shown here is derived from an EMBL/GenBank/DDBJ whole genome shotgun (WGS) entry which is preliminary data.</text>
</comment>
<organism evidence="1 2">
    <name type="scientific">Corynebacterium gallinarum</name>
    <dbReference type="NCBI Taxonomy" id="2762214"/>
    <lineage>
        <taxon>Bacteria</taxon>
        <taxon>Bacillati</taxon>
        <taxon>Actinomycetota</taxon>
        <taxon>Actinomycetes</taxon>
        <taxon>Mycobacteriales</taxon>
        <taxon>Corynebacteriaceae</taxon>
        <taxon>Corynebacterium</taxon>
    </lineage>
</organism>
<evidence type="ECO:0000313" key="1">
    <source>
        <dbReference type="EMBL" id="MBD8031137.1"/>
    </source>
</evidence>
<reference evidence="1 2" key="1">
    <citation type="submission" date="2020-08" db="EMBL/GenBank/DDBJ databases">
        <title>A Genomic Blueprint of the Chicken Gut Microbiome.</title>
        <authorList>
            <person name="Gilroy R."/>
            <person name="Ravi A."/>
            <person name="Getino M."/>
            <person name="Pursley I."/>
            <person name="Horton D.L."/>
            <person name="Alikhan N.-F."/>
            <person name="Baker D."/>
            <person name="Gharbi K."/>
            <person name="Hall N."/>
            <person name="Watson M."/>
            <person name="Adriaenssens E.M."/>
            <person name="Foster-Nyarko E."/>
            <person name="Jarju S."/>
            <person name="Secka A."/>
            <person name="Antonio M."/>
            <person name="Oren A."/>
            <person name="Chaudhuri R."/>
            <person name="La Ragione R.M."/>
            <person name="Hildebrand F."/>
            <person name="Pallen M.J."/>
        </authorList>
    </citation>
    <scope>NUCLEOTIDE SEQUENCE [LARGE SCALE GENOMIC DNA]</scope>
    <source>
        <strain evidence="1 2">Sa1YVA5</strain>
    </source>
</reference>
<gene>
    <name evidence="1" type="ORF">H9627_12550</name>
</gene>
<dbReference type="Proteomes" id="UP000650224">
    <property type="component" value="Unassembled WGS sequence"/>
</dbReference>
<keyword evidence="2" id="KW-1185">Reference proteome</keyword>
<dbReference type="EMBL" id="JACSPR010000011">
    <property type="protein sequence ID" value="MBD8031137.1"/>
    <property type="molecule type" value="Genomic_DNA"/>
</dbReference>
<accession>A0A8I0HPA3</accession>
<evidence type="ECO:0000313" key="2">
    <source>
        <dbReference type="Proteomes" id="UP000650224"/>
    </source>
</evidence>
<dbReference type="AlphaFoldDB" id="A0A8I0HPA3"/>
<name>A0A8I0HPA3_9CORY</name>